<proteinExistence type="predicted"/>
<evidence type="ECO:0000313" key="2">
    <source>
        <dbReference type="Proteomes" id="UP001596004"/>
    </source>
</evidence>
<dbReference type="Gene3D" id="3.30.530.20">
    <property type="match status" value="1"/>
</dbReference>
<keyword evidence="2" id="KW-1185">Reference proteome</keyword>
<name>A0ABV9CR38_9ACTN</name>
<dbReference type="RefSeq" id="WP_380848835.1">
    <property type="nucleotide sequence ID" value="NZ_JBHSFP010000034.1"/>
</dbReference>
<dbReference type="SUPFAM" id="SSF55961">
    <property type="entry name" value="Bet v1-like"/>
    <property type="match status" value="1"/>
</dbReference>
<dbReference type="Pfam" id="PF10604">
    <property type="entry name" value="Polyketide_cyc2"/>
    <property type="match status" value="1"/>
</dbReference>
<gene>
    <name evidence="1" type="ORF">ACFO60_33580</name>
</gene>
<comment type="caution">
    <text evidence="1">The sequence shown here is derived from an EMBL/GenBank/DDBJ whole genome shotgun (WGS) entry which is preliminary data.</text>
</comment>
<dbReference type="InterPro" id="IPR023393">
    <property type="entry name" value="START-like_dom_sf"/>
</dbReference>
<organism evidence="1 2">
    <name type="scientific">Sphaerisporangium dianthi</name>
    <dbReference type="NCBI Taxonomy" id="1436120"/>
    <lineage>
        <taxon>Bacteria</taxon>
        <taxon>Bacillati</taxon>
        <taxon>Actinomycetota</taxon>
        <taxon>Actinomycetes</taxon>
        <taxon>Streptosporangiales</taxon>
        <taxon>Streptosporangiaceae</taxon>
        <taxon>Sphaerisporangium</taxon>
    </lineage>
</organism>
<evidence type="ECO:0000313" key="1">
    <source>
        <dbReference type="EMBL" id="MFC4535721.1"/>
    </source>
</evidence>
<sequence>MWSFEHSIDAAVTPAAVWSRYIDVDTWPAWNAGMEKVQLNGPFHAGGTGEVTMTGDARAPFTLTEVAVDEGFTIEVRVGPGVVTRSRCRIAALPEHGCRITHSVELDGPGGDEMGAAAGPILSGNITRGVDEVAKAAAAAV</sequence>
<protein>
    <submittedName>
        <fullName evidence="1">SRPBCC family protein</fullName>
    </submittedName>
</protein>
<dbReference type="Proteomes" id="UP001596004">
    <property type="component" value="Unassembled WGS sequence"/>
</dbReference>
<reference evidence="2" key="1">
    <citation type="journal article" date="2019" name="Int. J. Syst. Evol. Microbiol.">
        <title>The Global Catalogue of Microorganisms (GCM) 10K type strain sequencing project: providing services to taxonomists for standard genome sequencing and annotation.</title>
        <authorList>
            <consortium name="The Broad Institute Genomics Platform"/>
            <consortium name="The Broad Institute Genome Sequencing Center for Infectious Disease"/>
            <person name="Wu L."/>
            <person name="Ma J."/>
        </authorList>
    </citation>
    <scope>NUCLEOTIDE SEQUENCE [LARGE SCALE GENOMIC DNA]</scope>
    <source>
        <strain evidence="2">CGMCC 4.7132</strain>
    </source>
</reference>
<dbReference type="InterPro" id="IPR019587">
    <property type="entry name" value="Polyketide_cyclase/dehydratase"/>
</dbReference>
<dbReference type="EMBL" id="JBHSFP010000034">
    <property type="protein sequence ID" value="MFC4535721.1"/>
    <property type="molecule type" value="Genomic_DNA"/>
</dbReference>
<accession>A0ABV9CR38</accession>